<name>A0A166C377_METOA</name>
<dbReference type="EMBL" id="LWMU01000103">
    <property type="protein sequence ID" value="KZX10937.1"/>
    <property type="molecule type" value="Genomic_DNA"/>
</dbReference>
<dbReference type="Pfam" id="PF21831">
    <property type="entry name" value="DUF6891"/>
    <property type="match status" value="1"/>
</dbReference>
<dbReference type="OrthoDB" id="75761at2157"/>
<accession>A0A166C377</accession>
<dbReference type="STRING" id="66851.MBORA_17750"/>
<dbReference type="Proteomes" id="UP000077428">
    <property type="component" value="Unassembled WGS sequence"/>
</dbReference>
<sequence length="195" mass="22519">MNPDLAEEINYLSDLLAKSGFFSEDEILEILEEQFIEENVDFSQFNVSLNNFDNINFNKLKNAFKNLALDKIIAIHNCGFDIAEGVSDAFELYAHLLNNEYEVDGFCFYTFEDVEEAIFSEKLKITFGDFKNDETKALTIGKKVANVLSQEGFNLNWNESINSQIEIYEFKWDKSFDGDVYEMEGAFKVFSEAFK</sequence>
<comment type="caution">
    <text evidence="2">The sequence shown here is derived from an EMBL/GenBank/DDBJ whole genome shotgun (WGS) entry which is preliminary data.</text>
</comment>
<proteinExistence type="predicted"/>
<dbReference type="InterPro" id="IPR054186">
    <property type="entry name" value="DUF6891"/>
</dbReference>
<evidence type="ECO:0000313" key="2">
    <source>
        <dbReference type="EMBL" id="KZX10937.1"/>
    </source>
</evidence>
<feature type="domain" description="DUF6891" evidence="1">
    <location>
        <begin position="56"/>
        <end position="174"/>
    </location>
</feature>
<dbReference type="RefSeq" id="WP_042694488.1">
    <property type="nucleotide sequence ID" value="NZ_CABMAB010000039.1"/>
</dbReference>
<dbReference type="AlphaFoldDB" id="A0A166C377"/>
<keyword evidence="3" id="KW-1185">Reference proteome</keyword>
<evidence type="ECO:0000259" key="1">
    <source>
        <dbReference type="Pfam" id="PF21831"/>
    </source>
</evidence>
<dbReference type="PATRIC" id="fig|66851.6.peg.1930"/>
<evidence type="ECO:0000313" key="3">
    <source>
        <dbReference type="Proteomes" id="UP000077428"/>
    </source>
</evidence>
<gene>
    <name evidence="2" type="ORF">MBORA_17750</name>
</gene>
<reference evidence="3" key="1">
    <citation type="journal article" date="2016" name="Genome Announc.">
        <title>Draft Genome Sequences of Methanobrevibacter curvatus DSM11111, Methanobrevibacter cuticularis DSM11139, Methanobrevibacter filiformis DSM11501, and Methanobrevibacter oralis DSM7256.</title>
        <authorList>
            <person name="Poehlein A."/>
            <person name="Seedorf H."/>
        </authorList>
    </citation>
    <scope>NUCLEOTIDE SEQUENCE [LARGE SCALE GENOMIC DNA]</scope>
    <source>
        <strain evidence="3">DSM 7256 / JCM 30027 / ZR</strain>
    </source>
</reference>
<organism evidence="2 3">
    <name type="scientific">Methanobrevibacter oralis</name>
    <dbReference type="NCBI Taxonomy" id="66851"/>
    <lineage>
        <taxon>Archaea</taxon>
        <taxon>Methanobacteriati</taxon>
        <taxon>Methanobacteriota</taxon>
        <taxon>Methanomada group</taxon>
        <taxon>Methanobacteria</taxon>
        <taxon>Methanobacteriales</taxon>
        <taxon>Methanobacteriaceae</taxon>
        <taxon>Methanobrevibacter</taxon>
    </lineage>
</organism>
<protein>
    <recommendedName>
        <fullName evidence="1">DUF6891 domain-containing protein</fullName>
    </recommendedName>
</protein>